<geneLocation type="mitochondrion" evidence="4"/>
<gene>
    <name evidence="4" type="primary">rpl20</name>
</gene>
<dbReference type="PANTHER" id="PTHR10986">
    <property type="entry name" value="39S RIBOSOMAL PROTEIN L20"/>
    <property type="match status" value="1"/>
</dbReference>
<dbReference type="GO" id="GO:0003735">
    <property type="term" value="F:structural constituent of ribosome"/>
    <property type="evidence" value="ECO:0007669"/>
    <property type="project" value="InterPro"/>
</dbReference>
<sequence length="89" mass="10316">MKNKGAYRIHVHKIPRKTAHKNKKLYISKLGSSCRLYGVSFAHLISKLKEENIKLNREILSLLVIYEPISFKMLIDKGGAKEKKQLFSF</sequence>
<dbReference type="SUPFAM" id="SSF74731">
    <property type="entry name" value="Ribosomal protein L20"/>
    <property type="match status" value="1"/>
</dbReference>
<dbReference type="AlphaFoldDB" id="A0A146I616"/>
<keyword evidence="2 4" id="KW-0689">Ribosomal protein</keyword>
<dbReference type="PRINTS" id="PR00062">
    <property type="entry name" value="RIBOSOMALL20"/>
</dbReference>
<dbReference type="Gene3D" id="1.10.1900.20">
    <property type="entry name" value="Ribosomal protein L20"/>
    <property type="match status" value="1"/>
</dbReference>
<proteinExistence type="inferred from homology"/>
<accession>A0A146I616</accession>
<dbReference type="InterPro" id="IPR035566">
    <property type="entry name" value="Ribosomal_protein_bL20_C"/>
</dbReference>
<dbReference type="GO" id="GO:0006412">
    <property type="term" value="P:translation"/>
    <property type="evidence" value="ECO:0007669"/>
    <property type="project" value="InterPro"/>
</dbReference>
<dbReference type="EMBL" id="AP015014">
    <property type="protein sequence ID" value="BAU71426.1"/>
    <property type="molecule type" value="Genomic_DNA"/>
</dbReference>
<evidence type="ECO:0000256" key="2">
    <source>
        <dbReference type="ARBA" id="ARBA00022980"/>
    </source>
</evidence>
<evidence type="ECO:0000256" key="3">
    <source>
        <dbReference type="ARBA" id="ARBA00023274"/>
    </source>
</evidence>
<dbReference type="Pfam" id="PF00453">
    <property type="entry name" value="Ribosomal_L20"/>
    <property type="match status" value="1"/>
</dbReference>
<evidence type="ECO:0000313" key="4">
    <source>
        <dbReference type="EMBL" id="BAU71426.1"/>
    </source>
</evidence>
<comment type="similarity">
    <text evidence="1">Belongs to the bacterial ribosomal protein bL20 family.</text>
</comment>
<dbReference type="RefSeq" id="YP_009245575.1">
    <property type="nucleotide sequence ID" value="NC_029886.1"/>
</dbReference>
<dbReference type="GeneID" id="27217977"/>
<name>A0A146I616_9EUKA</name>
<dbReference type="GO" id="GO:1990904">
    <property type="term" value="C:ribonucleoprotein complex"/>
    <property type="evidence" value="ECO:0007669"/>
    <property type="project" value="UniProtKB-KW"/>
</dbReference>
<keyword evidence="4" id="KW-0496">Mitochondrion</keyword>
<evidence type="ECO:0000256" key="1">
    <source>
        <dbReference type="ARBA" id="ARBA00007698"/>
    </source>
</evidence>
<organism evidence="4">
    <name type="scientific">Diphylleia rotans</name>
    <dbReference type="NCBI Taxonomy" id="190327"/>
    <lineage>
        <taxon>Eukaryota</taxon>
        <taxon>CRuMs</taxon>
        <taxon>Collodictyonidae</taxon>
        <taxon>Diphylleia</taxon>
    </lineage>
</organism>
<dbReference type="InterPro" id="IPR005813">
    <property type="entry name" value="Ribosomal_bL20"/>
</dbReference>
<protein>
    <submittedName>
        <fullName evidence="4">Ribosomal protein L20</fullName>
    </submittedName>
</protein>
<reference evidence="4" key="1">
    <citation type="submission" date="2015-10" db="EMBL/GenBank/DDBJ databases">
        <title>The mitochondrial genome of Diphylleia rotans.</title>
        <authorList>
            <person name="Kamikawa R."/>
            <person name="Roger A.J."/>
        </authorList>
    </citation>
    <scope>NUCLEOTIDE SEQUENCE</scope>
    <source>
        <strain evidence="4">NIES-3764</strain>
    </source>
</reference>
<dbReference type="GO" id="GO:0005840">
    <property type="term" value="C:ribosome"/>
    <property type="evidence" value="ECO:0007669"/>
    <property type="project" value="UniProtKB-KW"/>
</dbReference>
<keyword evidence="3" id="KW-0687">Ribonucleoprotein</keyword>
<dbReference type="GO" id="GO:0019843">
    <property type="term" value="F:rRNA binding"/>
    <property type="evidence" value="ECO:0007669"/>
    <property type="project" value="InterPro"/>
</dbReference>